<feature type="chain" id="PRO_5001578922" description="non-specific serine/threonine protein kinase" evidence="21">
    <location>
        <begin position="26"/>
        <end position="953"/>
    </location>
</feature>
<evidence type="ECO:0000256" key="17">
    <source>
        <dbReference type="ARBA" id="ARBA00048679"/>
    </source>
</evidence>
<keyword evidence="7 20" id="KW-0812">Transmembrane</keyword>
<dbReference type="PROSITE" id="PS50011">
    <property type="entry name" value="PROTEIN_KINASE_DOM"/>
    <property type="match status" value="1"/>
</dbReference>
<dbReference type="Gene3D" id="3.30.200.20">
    <property type="entry name" value="Phosphorylase Kinase, domain 1"/>
    <property type="match status" value="1"/>
</dbReference>
<organism evidence="23">
    <name type="scientific">Saccharum hybrid cultivar R570</name>
    <dbReference type="NCBI Taxonomy" id="131158"/>
    <lineage>
        <taxon>Eukaryota</taxon>
        <taxon>Viridiplantae</taxon>
        <taxon>Streptophyta</taxon>
        <taxon>Embryophyta</taxon>
        <taxon>Tracheophyta</taxon>
        <taxon>Spermatophyta</taxon>
        <taxon>Magnoliopsida</taxon>
        <taxon>Liliopsida</taxon>
        <taxon>Poales</taxon>
        <taxon>Poaceae</taxon>
        <taxon>PACMAD clade</taxon>
        <taxon>Panicoideae</taxon>
        <taxon>Andropogonodae</taxon>
        <taxon>Andropogoneae</taxon>
        <taxon>Saccharinae</taxon>
        <taxon>Saccharum</taxon>
        <taxon>Saccharum officinarum species complex</taxon>
    </lineage>
</organism>
<keyword evidence="3" id="KW-1003">Cell membrane</keyword>
<dbReference type="EMBL" id="KF184950">
    <property type="protein sequence ID" value="AGT16139.1"/>
    <property type="molecule type" value="Genomic_DNA"/>
</dbReference>
<dbReference type="PROSITE" id="PS00107">
    <property type="entry name" value="PROTEIN_KINASE_ATP"/>
    <property type="match status" value="1"/>
</dbReference>
<dbReference type="PROSITE" id="PS00108">
    <property type="entry name" value="PROTEIN_KINASE_ST"/>
    <property type="match status" value="1"/>
</dbReference>
<keyword evidence="5" id="KW-0597">Phosphoprotein</keyword>
<evidence type="ECO:0000256" key="13">
    <source>
        <dbReference type="ARBA" id="ARBA00023136"/>
    </source>
</evidence>
<protein>
    <recommendedName>
        <fullName evidence="2">non-specific serine/threonine protein kinase</fullName>
        <ecNumber evidence="2">2.7.11.1</ecNumber>
    </recommendedName>
</protein>
<accession>A0A059PZR2</accession>
<evidence type="ECO:0000256" key="1">
    <source>
        <dbReference type="ARBA" id="ARBA00004251"/>
    </source>
</evidence>
<evidence type="ECO:0000256" key="10">
    <source>
        <dbReference type="ARBA" id="ARBA00022777"/>
    </source>
</evidence>
<dbReference type="Gene3D" id="1.10.510.10">
    <property type="entry name" value="Transferase(Phosphotransferase) domain 1"/>
    <property type="match status" value="1"/>
</dbReference>
<dbReference type="Pfam" id="PF14380">
    <property type="entry name" value="WAK_assoc"/>
    <property type="match status" value="2"/>
</dbReference>
<evidence type="ECO:0000256" key="6">
    <source>
        <dbReference type="ARBA" id="ARBA00022679"/>
    </source>
</evidence>
<dbReference type="InterPro" id="IPR025287">
    <property type="entry name" value="WAK_GUB"/>
</dbReference>
<feature type="transmembrane region" description="Helical" evidence="20">
    <location>
        <begin position="560"/>
        <end position="584"/>
    </location>
</feature>
<dbReference type="Pfam" id="PF13947">
    <property type="entry name" value="GUB_WAK_bind"/>
    <property type="match status" value="2"/>
</dbReference>
<evidence type="ECO:0000256" key="16">
    <source>
        <dbReference type="ARBA" id="ARBA00047899"/>
    </source>
</evidence>
<dbReference type="GO" id="GO:0005886">
    <property type="term" value="C:plasma membrane"/>
    <property type="evidence" value="ECO:0007669"/>
    <property type="project" value="UniProtKB-SubCell"/>
</dbReference>
<feature type="signal peptide" evidence="21">
    <location>
        <begin position="1"/>
        <end position="25"/>
    </location>
</feature>
<dbReference type="InterPro" id="IPR008271">
    <property type="entry name" value="Ser/Thr_kinase_AS"/>
</dbReference>
<evidence type="ECO:0000256" key="21">
    <source>
        <dbReference type="SAM" id="SignalP"/>
    </source>
</evidence>
<comment type="catalytic activity">
    <reaction evidence="16">
        <text>L-threonyl-[protein] + ATP = O-phospho-L-threonyl-[protein] + ADP + H(+)</text>
        <dbReference type="Rhea" id="RHEA:46608"/>
        <dbReference type="Rhea" id="RHEA-COMP:11060"/>
        <dbReference type="Rhea" id="RHEA-COMP:11605"/>
        <dbReference type="ChEBI" id="CHEBI:15378"/>
        <dbReference type="ChEBI" id="CHEBI:30013"/>
        <dbReference type="ChEBI" id="CHEBI:30616"/>
        <dbReference type="ChEBI" id="CHEBI:61977"/>
        <dbReference type="ChEBI" id="CHEBI:456216"/>
        <dbReference type="EC" id="2.7.11.1"/>
    </reaction>
</comment>
<keyword evidence="10 23" id="KW-0418">Kinase</keyword>
<evidence type="ECO:0000259" key="22">
    <source>
        <dbReference type="PROSITE" id="PS50011"/>
    </source>
</evidence>
<dbReference type="InterPro" id="IPR017441">
    <property type="entry name" value="Protein_kinase_ATP_BS"/>
</dbReference>
<feature type="domain" description="Protein kinase" evidence="22">
    <location>
        <begin position="640"/>
        <end position="923"/>
    </location>
</feature>
<dbReference type="EC" id="2.7.11.1" evidence="2"/>
<dbReference type="PANTHER" id="PTHR46008">
    <property type="entry name" value="LEAF RUST 10 DISEASE-RESISTANCE LOCUS RECEPTOR-LIKE PROTEIN KINASE-LIKE 1.4"/>
    <property type="match status" value="1"/>
</dbReference>
<dbReference type="FunFam" id="1.10.510.10:FF:000161">
    <property type="entry name" value="Wall-associated receptor kinase-like 20"/>
    <property type="match status" value="1"/>
</dbReference>
<dbReference type="InterPro" id="IPR011009">
    <property type="entry name" value="Kinase-like_dom_sf"/>
</dbReference>
<dbReference type="InterPro" id="IPR032872">
    <property type="entry name" value="WAK_assoc_C"/>
</dbReference>
<keyword evidence="4" id="KW-0723">Serine/threonine-protein kinase</keyword>
<dbReference type="FunFam" id="3.30.200.20:FF:000214">
    <property type="entry name" value="WAK1-OsWAK receptor-like cytoplasmic kinase (OsWAK-RLCK)"/>
    <property type="match status" value="1"/>
</dbReference>
<keyword evidence="13 20" id="KW-0472">Membrane</keyword>
<dbReference type="GO" id="GO:0004674">
    <property type="term" value="F:protein serine/threonine kinase activity"/>
    <property type="evidence" value="ECO:0007669"/>
    <property type="project" value="UniProtKB-KW"/>
</dbReference>
<evidence type="ECO:0000256" key="8">
    <source>
        <dbReference type="ARBA" id="ARBA00022729"/>
    </source>
</evidence>
<keyword evidence="8 21" id="KW-0732">Signal</keyword>
<feature type="compositionally biased region" description="Polar residues" evidence="19">
    <location>
        <begin position="944"/>
        <end position="953"/>
    </location>
</feature>
<evidence type="ECO:0000256" key="4">
    <source>
        <dbReference type="ARBA" id="ARBA00022527"/>
    </source>
</evidence>
<dbReference type="InterPro" id="IPR001245">
    <property type="entry name" value="Ser-Thr/Tyr_kinase_cat_dom"/>
</dbReference>
<evidence type="ECO:0000256" key="7">
    <source>
        <dbReference type="ARBA" id="ARBA00022692"/>
    </source>
</evidence>
<dbReference type="Pfam" id="PF07714">
    <property type="entry name" value="PK_Tyr_Ser-Thr"/>
    <property type="match status" value="1"/>
</dbReference>
<dbReference type="AlphaFoldDB" id="A0A059PZR2"/>
<feature type="binding site" evidence="18">
    <location>
        <position position="668"/>
    </location>
    <ligand>
        <name>ATP</name>
        <dbReference type="ChEBI" id="CHEBI:30616"/>
    </ligand>
</feature>
<evidence type="ECO:0000256" key="20">
    <source>
        <dbReference type="SAM" id="Phobius"/>
    </source>
</evidence>
<dbReference type="SUPFAM" id="SSF56112">
    <property type="entry name" value="Protein kinase-like (PK-like)"/>
    <property type="match status" value="1"/>
</dbReference>
<proteinExistence type="predicted"/>
<evidence type="ECO:0000256" key="9">
    <source>
        <dbReference type="ARBA" id="ARBA00022741"/>
    </source>
</evidence>
<evidence type="ECO:0000256" key="11">
    <source>
        <dbReference type="ARBA" id="ARBA00022840"/>
    </source>
</evidence>
<dbReference type="GO" id="GO:0005524">
    <property type="term" value="F:ATP binding"/>
    <property type="evidence" value="ECO:0007669"/>
    <property type="project" value="UniProtKB-UniRule"/>
</dbReference>
<evidence type="ECO:0000256" key="12">
    <source>
        <dbReference type="ARBA" id="ARBA00022989"/>
    </source>
</evidence>
<feature type="region of interest" description="Disordered" evidence="19">
    <location>
        <begin position="595"/>
        <end position="616"/>
    </location>
</feature>
<dbReference type="GO" id="GO:0030247">
    <property type="term" value="F:polysaccharide binding"/>
    <property type="evidence" value="ECO:0007669"/>
    <property type="project" value="InterPro"/>
</dbReference>
<evidence type="ECO:0000256" key="15">
    <source>
        <dbReference type="ARBA" id="ARBA00023180"/>
    </source>
</evidence>
<keyword evidence="6" id="KW-0808">Transferase</keyword>
<keyword evidence="15" id="KW-0325">Glycoprotein</keyword>
<evidence type="ECO:0000256" key="19">
    <source>
        <dbReference type="SAM" id="MobiDB-lite"/>
    </source>
</evidence>
<sequence length="953" mass="103667">MVVPALLAWGAVLLIAVVFTAPAVADEAAHYNPGACQKSSFRCGDSVDVRYPFFLANATDVVVEGDTAYAKSYCGYPGMAIACEGGRATLKLKSDNYTVLDIDYVNHTVTVADADVLVAGGEDDDCPRVAHNVTVPPETWLHLSDTANDNLVFFYDCVFTAETPAPPAVVPRINCSSFLLERDRPSFVVLQPDMRLQDEWPRACKQPVVAPVLKDRLLNPDEDYLSRLNSDGYGQLLKQGFQLTWDPSAGSCYFCEKSSGQCSYNLIGEFMGCLCSDGSVHSLDCEQMHCLNSALLPLLLITLLLTSLPQCQPQPDDDAYYRYTNCTPTPYRCGSVQFDVGYPLSVDNADRPDYCSFPGYRLSCTNGSKLLITTNAPAGAWTFQVTGVDYENRLLTLVDQGLAQQTCLQPYRNTTIDGALFAYTDRDQFLTVYVNCSGGGSPSLPLVVDVLSCLSEGRSYYSTDNGTVAPDVLGTCSSTLVVPYNSSMAEAGSSGLTLGNAIKGGFAARWTAGAGWCRDCENSGGRCGYSSSSPSDHTCYCSDGTFLGTCSSGSKSNKKAIAIGTSIAAGVLSLLLVVMTYLYIRKRRQYKMTSSSRLLKPTASGGTPRSSITDMESGSVHSLQTHHFTYEELEEATDSFSGTMEIGDGGFGTVYKGHLRDGRVVAVKRLYNNSCRHVEQFLNEAAILSRLRHPNLVLFYGCTSSRSRELLLVYEFVPNGTVADHLHGHRAAERALTWPLRLSVAVEAAAALAYLHAVEPPVVHRDVKTNNILLDANFHVKVADFGLSRLFPLDVTHVSTAPQGTPGYVDPEYHQCYQLTDRSDVYSFGVVLVELISSKPAVDVTRDRSEINLAGMAINKIQQCQLEQLVDLDLGYGSDEATRKAMTMVAELAFRCLQQNSEMRPPIKEVLDALRGIQEHGFGKKGDALIAPRSPDTVHAPWDSMSTTPSISQ</sequence>
<evidence type="ECO:0000256" key="18">
    <source>
        <dbReference type="PROSITE-ProRule" id="PRU10141"/>
    </source>
</evidence>
<comment type="catalytic activity">
    <reaction evidence="17">
        <text>L-seryl-[protein] + ATP = O-phospho-L-seryl-[protein] + ADP + H(+)</text>
        <dbReference type="Rhea" id="RHEA:17989"/>
        <dbReference type="Rhea" id="RHEA-COMP:9863"/>
        <dbReference type="Rhea" id="RHEA-COMP:11604"/>
        <dbReference type="ChEBI" id="CHEBI:15378"/>
        <dbReference type="ChEBI" id="CHEBI:29999"/>
        <dbReference type="ChEBI" id="CHEBI:30616"/>
        <dbReference type="ChEBI" id="CHEBI:83421"/>
        <dbReference type="ChEBI" id="CHEBI:456216"/>
        <dbReference type="EC" id="2.7.11.1"/>
    </reaction>
</comment>
<dbReference type="InterPro" id="IPR000719">
    <property type="entry name" value="Prot_kinase_dom"/>
</dbReference>
<comment type="subcellular location">
    <subcellularLocation>
        <location evidence="1">Cell membrane</location>
        <topology evidence="1">Single-pass type I membrane protein</topology>
    </subcellularLocation>
</comment>
<evidence type="ECO:0000256" key="2">
    <source>
        <dbReference type="ARBA" id="ARBA00012513"/>
    </source>
</evidence>
<evidence type="ECO:0000313" key="23">
    <source>
        <dbReference type="EMBL" id="AGT16139.1"/>
    </source>
</evidence>
<dbReference type="SMART" id="SM00220">
    <property type="entry name" value="S_TKc"/>
    <property type="match status" value="1"/>
</dbReference>
<keyword evidence="9 18" id="KW-0547">Nucleotide-binding</keyword>
<keyword evidence="14" id="KW-0675">Receptor</keyword>
<gene>
    <name evidence="23" type="ORF">SHCRBa_127_N06_F_530</name>
</gene>
<evidence type="ECO:0000256" key="5">
    <source>
        <dbReference type="ARBA" id="ARBA00022553"/>
    </source>
</evidence>
<dbReference type="PANTHER" id="PTHR46008:SF53">
    <property type="entry name" value="OS05G0550800 PROTEIN"/>
    <property type="match status" value="1"/>
</dbReference>
<evidence type="ECO:0000256" key="14">
    <source>
        <dbReference type="ARBA" id="ARBA00023170"/>
    </source>
</evidence>
<feature type="compositionally biased region" description="Polar residues" evidence="19">
    <location>
        <begin position="604"/>
        <end position="616"/>
    </location>
</feature>
<keyword evidence="12 20" id="KW-1133">Transmembrane helix</keyword>
<keyword evidence="11 18" id="KW-0067">ATP-binding</keyword>
<feature type="region of interest" description="Disordered" evidence="19">
    <location>
        <begin position="925"/>
        <end position="953"/>
    </location>
</feature>
<reference evidence="23" key="1">
    <citation type="submission" date="2013-05" db="EMBL/GenBank/DDBJ databases">
        <title>Building the sugarcane genome for biotechnology and identifying evolutionary trends.</title>
        <authorList>
            <person name="De Setta N."/>
            <person name="Monteiro-Vitorello C.B."/>
            <person name="Metcalfe C.J."/>
            <person name="Cruz G.M.Q."/>
            <person name="Del Bem L.E."/>
            <person name="Vicentini R."/>
            <person name="Nogueira F.T.S."/>
            <person name="Campos R.A."/>
            <person name="Nunes S.L."/>
            <person name="Turrini P.C.G."/>
            <person name="Vieira A.P."/>
            <person name="Cruz E.A.O."/>
            <person name="Correa T.C.S."/>
            <person name="Hotta C.T."/>
            <person name="de Mello-Varani A."/>
            <person name="Vautrin S."/>
            <person name="Trindade A.S."/>
            <person name="Vilela M.M."/>
            <person name="Horta C.L."/>
            <person name="Sato P.M."/>
            <person name="de Andrade R.F."/>
            <person name="Nishiyama M.Y."/>
            <person name="Cardoso-Silva C.B."/>
            <person name="Scortecci K.C."/>
            <person name="Garcia A.A.F."/>
            <person name="Carneiro M.S."/>
            <person name="Kim C."/>
            <person name="Paterson A.H."/>
            <person name="Berges H."/>
            <person name="D'Hont A."/>
            <person name="de-Souza A.P."/>
            <person name="Souza G.M."/>
            <person name="Vincentz M."/>
            <person name="Kitajima J.P."/>
            <person name="Van Sluys M.-A."/>
        </authorList>
    </citation>
    <scope>NUCLEOTIDE SEQUENCE</scope>
</reference>
<evidence type="ECO:0000256" key="3">
    <source>
        <dbReference type="ARBA" id="ARBA00022475"/>
    </source>
</evidence>
<name>A0A059PZR2_9POAL</name>